<feature type="compositionally biased region" description="Basic and acidic residues" evidence="1">
    <location>
        <begin position="21"/>
        <end position="41"/>
    </location>
</feature>
<name>A0A1Y3PN48_9BACI</name>
<dbReference type="EMBL" id="LZRT01000056">
    <property type="protein sequence ID" value="OUM88773.1"/>
    <property type="molecule type" value="Genomic_DNA"/>
</dbReference>
<feature type="domain" description="Anti-sigma-28 factor FlgM C-terminal" evidence="2">
    <location>
        <begin position="40"/>
        <end position="99"/>
    </location>
</feature>
<reference evidence="4" key="1">
    <citation type="submission" date="2016-06" db="EMBL/GenBank/DDBJ databases">
        <authorList>
            <person name="Nascimento L."/>
            <person name="Pereira R.V."/>
            <person name="Martins L.F."/>
            <person name="Quaggio R.B."/>
            <person name="Silva A.M."/>
            <person name="Setubal J.C."/>
        </authorList>
    </citation>
    <scope>NUCLEOTIDE SEQUENCE [LARGE SCALE GENOMIC DNA]</scope>
</reference>
<dbReference type="Proteomes" id="UP000196475">
    <property type="component" value="Unassembled WGS sequence"/>
</dbReference>
<evidence type="ECO:0000256" key="1">
    <source>
        <dbReference type="SAM" id="MobiDB-lite"/>
    </source>
</evidence>
<evidence type="ECO:0000259" key="2">
    <source>
        <dbReference type="Pfam" id="PF04316"/>
    </source>
</evidence>
<protein>
    <recommendedName>
        <fullName evidence="2">Anti-sigma-28 factor FlgM C-terminal domain-containing protein</fullName>
    </recommendedName>
</protein>
<feature type="region of interest" description="Disordered" evidence="1">
    <location>
        <begin position="1"/>
        <end position="41"/>
    </location>
</feature>
<organism evidence="3 4">
    <name type="scientific">Bacillus thermozeamaize</name>
    <dbReference type="NCBI Taxonomy" id="230954"/>
    <lineage>
        <taxon>Bacteria</taxon>
        <taxon>Bacillati</taxon>
        <taxon>Bacillota</taxon>
        <taxon>Bacilli</taxon>
        <taxon>Bacillales</taxon>
        <taxon>Bacillaceae</taxon>
        <taxon>Bacillus</taxon>
    </lineage>
</organism>
<dbReference type="AlphaFoldDB" id="A0A1Y3PN48"/>
<proteinExistence type="predicted"/>
<dbReference type="Pfam" id="PF04316">
    <property type="entry name" value="FlgM"/>
    <property type="match status" value="1"/>
</dbReference>
<dbReference type="InterPro" id="IPR031316">
    <property type="entry name" value="FlgM_C"/>
</dbReference>
<dbReference type="SUPFAM" id="SSF101498">
    <property type="entry name" value="Anti-sigma factor FlgM"/>
    <property type="match status" value="1"/>
</dbReference>
<sequence length="105" mass="11831">MRIHEWNPLQAYQIHNTRTSSKQENKQEKEAALPPREAEDRLEISREAQAKSLSAAALGQAAGDRPYSSREARIEALRQQVQAGTYEVPATLVAQKMLQAIFRNS</sequence>
<gene>
    <name evidence="3" type="ORF">BAA01_14155</name>
</gene>
<evidence type="ECO:0000313" key="3">
    <source>
        <dbReference type="EMBL" id="OUM88773.1"/>
    </source>
</evidence>
<evidence type="ECO:0000313" key="4">
    <source>
        <dbReference type="Proteomes" id="UP000196475"/>
    </source>
</evidence>
<dbReference type="InterPro" id="IPR035890">
    <property type="entry name" value="Anti-sigma-28_factor_FlgM_sf"/>
</dbReference>
<accession>A0A1Y3PN48</accession>
<comment type="caution">
    <text evidence="3">The sequence shown here is derived from an EMBL/GenBank/DDBJ whole genome shotgun (WGS) entry which is preliminary data.</text>
</comment>